<reference evidence="15" key="1">
    <citation type="journal article" date="2018" name="Nat. Genet.">
        <title>Extensive intraspecific gene order and gene structural variations between Mo17 and other maize genomes.</title>
        <authorList>
            <person name="Sun S."/>
            <person name="Zhou Y."/>
            <person name="Chen J."/>
            <person name="Shi J."/>
            <person name="Zhao H."/>
            <person name="Zhao H."/>
            <person name="Song W."/>
            <person name="Zhang M."/>
            <person name="Cui Y."/>
            <person name="Dong X."/>
            <person name="Liu H."/>
            <person name="Ma X."/>
            <person name="Jiao Y."/>
            <person name="Wang B."/>
            <person name="Wei X."/>
            <person name="Stein J.C."/>
            <person name="Glaubitz J.C."/>
            <person name="Lu F."/>
            <person name="Yu G."/>
            <person name="Liang C."/>
            <person name="Fengler K."/>
            <person name="Li B."/>
            <person name="Rafalski A."/>
            <person name="Schnable P.S."/>
            <person name="Ware D.H."/>
            <person name="Buckler E.S."/>
            <person name="Lai J."/>
        </authorList>
    </citation>
    <scope>NUCLEOTIDE SEQUENCE [LARGE SCALE GENOMIC DNA]</scope>
    <source>
        <tissue evidence="15">Seedling</tissue>
    </source>
</reference>
<dbReference type="Pfam" id="PF00026">
    <property type="entry name" value="Asp"/>
    <property type="match status" value="1"/>
</dbReference>
<feature type="compositionally biased region" description="Polar residues" evidence="12">
    <location>
        <begin position="205"/>
        <end position="219"/>
    </location>
</feature>
<evidence type="ECO:0000256" key="3">
    <source>
        <dbReference type="ARBA" id="ARBA00022729"/>
    </source>
</evidence>
<keyword evidence="3" id="KW-0732">Signal</keyword>
<dbReference type="Proteomes" id="UP000251960">
    <property type="component" value="Chromosome 8"/>
</dbReference>
<dbReference type="FunFam" id="2.40.70.10:FF:000002">
    <property type="entry name" value="Vacuolar aspartic proteinase"/>
    <property type="match status" value="1"/>
</dbReference>
<feature type="disulfide bond" evidence="10">
    <location>
        <begin position="1066"/>
        <end position="1072"/>
    </location>
</feature>
<dbReference type="InterPro" id="IPR001461">
    <property type="entry name" value="Aspartic_peptidase_A1"/>
</dbReference>
<evidence type="ECO:0000313" key="15">
    <source>
        <dbReference type="EMBL" id="PWZ12018.1"/>
    </source>
</evidence>
<keyword evidence="7 10" id="KW-1015">Disulfide bond</keyword>
<dbReference type="Pfam" id="PF03489">
    <property type="entry name" value="SapB_2"/>
    <property type="match status" value="1"/>
</dbReference>
<feature type="region of interest" description="Disordered" evidence="12">
    <location>
        <begin position="694"/>
        <end position="715"/>
    </location>
</feature>
<evidence type="ECO:0000256" key="4">
    <source>
        <dbReference type="ARBA" id="ARBA00022750"/>
    </source>
</evidence>
<keyword evidence="8" id="KW-0325">Glycoprotein</keyword>
<feature type="active site" evidence="9">
    <location>
        <position position="1053"/>
    </location>
</feature>
<dbReference type="EMBL" id="NCVQ01000009">
    <property type="protein sequence ID" value="PWZ12018.1"/>
    <property type="molecule type" value="Genomic_DNA"/>
</dbReference>
<evidence type="ECO:0000256" key="2">
    <source>
        <dbReference type="ARBA" id="ARBA00022670"/>
    </source>
</evidence>
<dbReference type="GO" id="GO:0006629">
    <property type="term" value="P:lipid metabolic process"/>
    <property type="evidence" value="ECO:0007669"/>
    <property type="project" value="InterPro"/>
</dbReference>
<proteinExistence type="inferred from homology"/>
<dbReference type="GO" id="GO:0006508">
    <property type="term" value="P:proteolysis"/>
    <property type="evidence" value="ECO:0007669"/>
    <property type="project" value="UniProtKB-KW"/>
</dbReference>
<evidence type="ECO:0000259" key="13">
    <source>
        <dbReference type="PROSITE" id="PS50015"/>
    </source>
</evidence>
<dbReference type="SUPFAM" id="SSF46934">
    <property type="entry name" value="UBA-like"/>
    <property type="match status" value="1"/>
</dbReference>
<feature type="region of interest" description="Disordered" evidence="12">
    <location>
        <begin position="1"/>
        <end position="20"/>
    </location>
</feature>
<evidence type="ECO:0000256" key="5">
    <source>
        <dbReference type="ARBA" id="ARBA00022801"/>
    </source>
</evidence>
<feature type="compositionally biased region" description="Polar residues" evidence="12">
    <location>
        <begin position="256"/>
        <end position="286"/>
    </location>
</feature>
<organism evidence="15">
    <name type="scientific">Zea mays</name>
    <name type="common">Maize</name>
    <dbReference type="NCBI Taxonomy" id="4577"/>
    <lineage>
        <taxon>Eukaryota</taxon>
        <taxon>Viridiplantae</taxon>
        <taxon>Streptophyta</taxon>
        <taxon>Embryophyta</taxon>
        <taxon>Tracheophyta</taxon>
        <taxon>Spermatophyta</taxon>
        <taxon>Magnoliopsida</taxon>
        <taxon>Liliopsida</taxon>
        <taxon>Poales</taxon>
        <taxon>Poaceae</taxon>
        <taxon>PACMAD clade</taxon>
        <taxon>Panicoideae</taxon>
        <taxon>Andropogonodae</taxon>
        <taxon>Andropogoneae</taxon>
        <taxon>Tripsacinae</taxon>
        <taxon>Zea</taxon>
    </lineage>
</organism>
<feature type="region of interest" description="Disordered" evidence="12">
    <location>
        <begin position="317"/>
        <end position="346"/>
    </location>
</feature>
<dbReference type="Pfam" id="PF05184">
    <property type="entry name" value="SapB_1"/>
    <property type="match status" value="1"/>
</dbReference>
<dbReference type="PROSITE" id="PS00141">
    <property type="entry name" value="ASP_PROTEASE"/>
    <property type="match status" value="2"/>
</dbReference>
<dbReference type="InterPro" id="IPR007856">
    <property type="entry name" value="SapB_1"/>
</dbReference>
<dbReference type="InterPro" id="IPR001969">
    <property type="entry name" value="Aspartic_peptidase_AS"/>
</dbReference>
<evidence type="ECO:0000256" key="9">
    <source>
        <dbReference type="PIRSR" id="PIRSR601461-1"/>
    </source>
</evidence>
<gene>
    <name evidence="15" type="primary">Os05g0567100_4</name>
    <name evidence="15" type="ORF">Zm00014a_028244</name>
</gene>
<feature type="compositionally biased region" description="Polar residues" evidence="12">
    <location>
        <begin position="83"/>
        <end position="93"/>
    </location>
</feature>
<dbReference type="PANTHER" id="PTHR46445:SF3">
    <property type="entry name" value="RNA POLYMERASE II DEGRADATION FACTOR-LIKE PROTEIN (DUF1296)-RELATED"/>
    <property type="match status" value="1"/>
</dbReference>
<dbReference type="InterPro" id="IPR008138">
    <property type="entry name" value="SapB_2"/>
</dbReference>
<feature type="domain" description="Saposin B-type" evidence="13">
    <location>
        <begin position="1265"/>
        <end position="1305"/>
    </location>
</feature>
<dbReference type="Pfam" id="PF06972">
    <property type="entry name" value="GIP1_N"/>
    <property type="match status" value="1"/>
</dbReference>
<dbReference type="SUPFAM" id="SSF47862">
    <property type="entry name" value="Saposin"/>
    <property type="match status" value="1"/>
</dbReference>
<dbReference type="PANTHER" id="PTHR46445">
    <property type="entry name" value="RNA POLYMERASE II DEGRADATION FACTOR-LIKE PROTEIN (DUF1296)"/>
    <property type="match status" value="1"/>
</dbReference>
<dbReference type="SUPFAM" id="SSF50630">
    <property type="entry name" value="Acid proteases"/>
    <property type="match status" value="1"/>
</dbReference>
<feature type="region of interest" description="Disordered" evidence="12">
    <location>
        <begin position="244"/>
        <end position="286"/>
    </location>
</feature>
<dbReference type="ExpressionAtlas" id="A0A3L6DUK6">
    <property type="expression patterns" value="baseline and differential"/>
</dbReference>
<evidence type="ECO:0000256" key="7">
    <source>
        <dbReference type="ARBA" id="ARBA00023157"/>
    </source>
</evidence>
<accession>A0A3L6DUK6</accession>
<feature type="compositionally biased region" description="Polar residues" evidence="12">
    <location>
        <begin position="335"/>
        <end position="346"/>
    </location>
</feature>
<sequence>MSGGGAGGKGAAAPVPAGSRKLVQGLKEIVNRPEAEIYAALRECGMDPDEAVSRLLSQDTFQEVKSKRDKKKEIKEVPETRYRSANSSTNRSLRSGADRGGRSNSVHSSSTDNMTSRPPVSGSCTASVNSNQMQTIASSSANKHMVTDGLAVSLQSSSGFQHGGWSGTPGQLSMVDIVKMGRPQGKASSKPVVTADRGYAGQYPSLPSTNQNLKQSGSMVSPAELDKGLQPAHNLVQVKNHGHFTADSKLPYGTDWSPQDDPTSENQSSQPETSGDPSLYESSFQSSTLVTDVVNSHENSHLELDENSTFAMRSTLASERHLEPSDSIPEYNDGILNNSSSYQPHNYSYTEQDVEDSSADVSAAAENFQSLSLHNDELAAKKTAEDNPAVIIPDHLQVTNTECVSLSFGSFGSGAFSGLLPQKTTDSNVEFLVREDSATVDPIDARNQDYYESGAVTSPAEENLEAMLGTNMENVDAPSVSQANELSQDVLDPSILKYDVPSVSSHAYSNMNTPQPSKIEDPQGNNQAHTLSHLSNMMQANPLSTSSLLASNQNHPSLHGIEFDLLYLEAKYNTGSTTNPRPAISMQEALKAGVFSNARSTQSLPSTSIPTGHPLPQQLAHHPYSQPTLAPITHFPNIVGYPPYLPQNYAAYLSSGTFQQAYPSNGAFHQSAATLLGSGMKYSAPEYKNNLSATGLQQQHQPQPQPPSSVISGYGGFGSSSNIQGNFTLNQSTGTGSTLVFDDALGRQYKDTSQHIALQQPDNSGMWLHGSGSRAATLPPNHFYGYQGQSQLGGFGQAQQQQPSQFGGHGYPTFYQSQGGLTQEHHPQNLAEGSLNGFQVATYYTSLASLVREHNPSRARPWHVLGLTLLGVRALPRPQHGRSPNSASLARLGCCSGESISRHRALLWQCAQPLRGGGHGKGTSLASHDPSADVTLVASVRLWPGASLRDAATTGCSLAEWARPGRLGLSDGSDFRLVRVALKKQPVDQNARVAARLSAEERQRLLLRGANALGSAGGDDDSDVIALKNYMNAQYFGEIGVGTPPQKFTVIFDTGSSNLWVPSSKCYFSIACYFHSRYKSGQSSTYKKNGKPAAIQYGTGAIAGFFSEDSVKLGDLDVNDQEFIEATKEPGLTFMVAKFDGILGLGFQEISVGNATPVWYNMVKQGLISDPVFSFWFNRHAGEGEGGEIVFGGMDSSHYKGDHTYVPVTQKGYWQFNMGDVLVDGKSTGFCAGGCAAIADSGTSLLAGPTAIITEINEKIGAAGVVSQECKTVVSQYGQQILDLLLAETQPAKICSQLVLCPHDNDNHLGVLSYYGVIVPISYFVICLCKHSAGIRSVVDDKAGKSNGGLKSDPMCNACEMAVVWMQNQLAQNKTQELILTYINQLCERLPSPMGESAVDCASLGSMPDIAFTIGGKKFKLKPEQYILKVGEGQAAQCISGFTAMDIPPPRGPLWILGDVFMGVYHTVFDYGKLRVGFAESA</sequence>
<evidence type="ECO:0000256" key="10">
    <source>
        <dbReference type="PIRSR" id="PIRSR601461-2"/>
    </source>
</evidence>
<evidence type="ECO:0000259" key="14">
    <source>
        <dbReference type="PROSITE" id="PS51767"/>
    </source>
</evidence>
<dbReference type="PROSITE" id="PS51767">
    <property type="entry name" value="PEPTIDASE_A1"/>
    <property type="match status" value="1"/>
</dbReference>
<evidence type="ECO:0000256" key="8">
    <source>
        <dbReference type="ARBA" id="ARBA00023180"/>
    </source>
</evidence>
<dbReference type="PROSITE" id="PS50015">
    <property type="entry name" value="SAP_B"/>
    <property type="match status" value="2"/>
</dbReference>
<dbReference type="Gene3D" id="1.10.225.10">
    <property type="entry name" value="Saposin-like"/>
    <property type="match status" value="1"/>
</dbReference>
<dbReference type="PRINTS" id="PR00792">
    <property type="entry name" value="PEPSIN"/>
</dbReference>
<feature type="compositionally biased region" description="Polar residues" evidence="12">
    <location>
        <begin position="102"/>
        <end position="128"/>
    </location>
</feature>
<evidence type="ECO:0000256" key="11">
    <source>
        <dbReference type="RuleBase" id="RU000454"/>
    </source>
</evidence>
<feature type="domain" description="Peptidase A1" evidence="14">
    <location>
        <begin position="1035"/>
        <end position="1479"/>
    </location>
</feature>
<feature type="region of interest" description="Disordered" evidence="12">
    <location>
        <begin position="61"/>
        <end position="128"/>
    </location>
</feature>
<dbReference type="CDD" id="cd06098">
    <property type="entry name" value="phytepsin"/>
    <property type="match status" value="1"/>
</dbReference>
<dbReference type="InterPro" id="IPR008139">
    <property type="entry name" value="SaposinB_dom"/>
</dbReference>
<dbReference type="InterPro" id="IPR033869">
    <property type="entry name" value="Phytepsin"/>
</dbReference>
<dbReference type="InterPro" id="IPR009719">
    <property type="entry name" value="GIP1_N"/>
</dbReference>
<dbReference type="GO" id="GO:0004190">
    <property type="term" value="F:aspartic-type endopeptidase activity"/>
    <property type="evidence" value="ECO:0007669"/>
    <property type="project" value="UniProtKB-KW"/>
</dbReference>
<comment type="similarity">
    <text evidence="1 11">Belongs to the peptidase A1 family.</text>
</comment>
<keyword evidence="6" id="KW-0865">Zymogen</keyword>
<evidence type="ECO:0000256" key="12">
    <source>
        <dbReference type="SAM" id="MobiDB-lite"/>
    </source>
</evidence>
<dbReference type="FunFam" id="2.40.70.10:FF:000009">
    <property type="entry name" value="Aspartic proteinase A1"/>
    <property type="match status" value="1"/>
</dbReference>
<keyword evidence="5 11" id="KW-0378">Hydrolase</keyword>
<dbReference type="InterPro" id="IPR033121">
    <property type="entry name" value="PEPTIDASE_A1"/>
</dbReference>
<dbReference type="InterPro" id="IPR009060">
    <property type="entry name" value="UBA-like_sf"/>
</dbReference>
<dbReference type="InterPro" id="IPR021109">
    <property type="entry name" value="Peptidase_aspartic_dom_sf"/>
</dbReference>
<comment type="caution">
    <text evidence="15">The sequence shown here is derived from an EMBL/GenBank/DDBJ whole genome shotgun (WGS) entry which is preliminary data.</text>
</comment>
<feature type="region of interest" description="Disordered" evidence="12">
    <location>
        <begin position="182"/>
        <end position="224"/>
    </location>
</feature>
<protein>
    <submittedName>
        <fullName evidence="15">Aspartic proteinase oryzasin-1</fullName>
    </submittedName>
</protein>
<keyword evidence="2 11" id="KW-0645">Protease</keyword>
<evidence type="ECO:0000256" key="6">
    <source>
        <dbReference type="ARBA" id="ARBA00023145"/>
    </source>
</evidence>
<evidence type="ECO:0000256" key="1">
    <source>
        <dbReference type="ARBA" id="ARBA00007447"/>
    </source>
</evidence>
<dbReference type="InterPro" id="IPR011001">
    <property type="entry name" value="Saposin-like"/>
</dbReference>
<dbReference type="Gene3D" id="2.40.70.10">
    <property type="entry name" value="Acid Proteases"/>
    <property type="match status" value="2"/>
</dbReference>
<feature type="compositionally biased region" description="Basic and acidic residues" evidence="12">
    <location>
        <begin position="62"/>
        <end position="82"/>
    </location>
</feature>
<feature type="disulfide bond" evidence="10">
    <location>
        <begin position="1231"/>
        <end position="1235"/>
    </location>
</feature>
<feature type="domain" description="Saposin B-type" evidence="13">
    <location>
        <begin position="1352"/>
        <end position="1393"/>
    </location>
</feature>
<name>A0A3L6DUK6_MAIZE</name>
<feature type="compositionally biased region" description="Gly residues" evidence="12">
    <location>
        <begin position="1"/>
        <end position="10"/>
    </location>
</feature>
<feature type="active site" evidence="9">
    <location>
        <position position="1240"/>
    </location>
</feature>
<keyword evidence="4 11" id="KW-0064">Aspartyl protease</keyword>